<proteinExistence type="inferred from homology"/>
<keyword evidence="2 4" id="KW-0378">Hydrolase</keyword>
<dbReference type="PANTHER" id="PTHR16222">
    <property type="entry name" value="ADP-RIBOSYLGLYCOHYDROLASE"/>
    <property type="match status" value="1"/>
</dbReference>
<dbReference type="InterPro" id="IPR050792">
    <property type="entry name" value="ADP-ribosylglycohydrolase"/>
</dbReference>
<dbReference type="Pfam" id="PF03747">
    <property type="entry name" value="ADP_ribosyl_GH"/>
    <property type="match status" value="1"/>
</dbReference>
<feature type="binding site" evidence="3">
    <location>
        <position position="72"/>
    </location>
    <ligand>
        <name>Mg(2+)</name>
        <dbReference type="ChEBI" id="CHEBI:18420"/>
        <label>1</label>
    </ligand>
</feature>
<evidence type="ECO:0000256" key="1">
    <source>
        <dbReference type="ARBA" id="ARBA00010702"/>
    </source>
</evidence>
<comment type="cofactor">
    <cofactor evidence="3">
        <name>Mg(2+)</name>
        <dbReference type="ChEBI" id="CHEBI:18420"/>
    </cofactor>
    <text evidence="3">Binds 2 magnesium ions per subunit.</text>
</comment>
<dbReference type="BioCyc" id="MSMI420247:GHWZ-1612-MONOMER"/>
<evidence type="ECO:0000256" key="2">
    <source>
        <dbReference type="ARBA" id="ARBA00022801"/>
    </source>
</evidence>
<dbReference type="Gene3D" id="1.10.4080.10">
    <property type="entry name" value="ADP-ribosylation/Crystallin J1"/>
    <property type="match status" value="1"/>
</dbReference>
<feature type="binding site" evidence="3">
    <location>
        <position position="73"/>
    </location>
    <ligand>
        <name>Mg(2+)</name>
        <dbReference type="ChEBI" id="CHEBI:18420"/>
        <label>1</label>
    </ligand>
</feature>
<dbReference type="KEGG" id="msi:Msm_1572"/>
<dbReference type="GeneID" id="78818213"/>
<keyword evidence="3" id="KW-0479">Metal-binding</keyword>
<evidence type="ECO:0000313" key="5">
    <source>
        <dbReference type="Proteomes" id="UP000001992"/>
    </source>
</evidence>
<gene>
    <name evidence="4" type="ordered locus">Msm_1572</name>
</gene>
<dbReference type="STRING" id="420247.Msm_1572"/>
<dbReference type="eggNOG" id="arCOG04448">
    <property type="taxonomic scope" value="Archaea"/>
</dbReference>
<reference evidence="4 5" key="1">
    <citation type="journal article" date="2007" name="Proc. Natl. Acad. Sci. U.S.A.">
        <title>Genomic and metabolic adaptations of Methanobrevibacter smithii to the human gut.</title>
        <authorList>
            <person name="Samuel B.S."/>
            <person name="Hansen E.E."/>
            <person name="Manchester J.K."/>
            <person name="Coutinho P.M."/>
            <person name="Henrissat B."/>
            <person name="Fulton R."/>
            <person name="Latreille P."/>
            <person name="Kim K."/>
            <person name="Wilson R.K."/>
            <person name="Gordon J.I."/>
        </authorList>
    </citation>
    <scope>NUCLEOTIDE SEQUENCE [LARGE SCALE GENOMIC DNA]</scope>
    <source>
        <strain evidence="5">ATCC 35061 / DSM 861 / OCM 144 / PS</strain>
    </source>
</reference>
<dbReference type="EnsemblBacteria" id="ABQ87777">
    <property type="protein sequence ID" value="ABQ87777"/>
    <property type="gene ID" value="Msm_1572"/>
</dbReference>
<organism evidence="4 5">
    <name type="scientific">Methanobrevibacter smithii (strain ATCC 35061 / DSM 861 / OCM 144 / PS)</name>
    <dbReference type="NCBI Taxonomy" id="420247"/>
    <lineage>
        <taxon>Archaea</taxon>
        <taxon>Methanobacteriati</taxon>
        <taxon>Methanobacteriota</taxon>
        <taxon>Methanomada group</taxon>
        <taxon>Methanobacteria</taxon>
        <taxon>Methanobacteriales</taxon>
        <taxon>Methanobacteriaceae</taxon>
        <taxon>Methanobrevibacter</taxon>
    </lineage>
</organism>
<feature type="binding site" evidence="3">
    <location>
        <position position="277"/>
    </location>
    <ligand>
        <name>Mg(2+)</name>
        <dbReference type="ChEBI" id="CHEBI:18420"/>
        <label>1</label>
    </ligand>
</feature>
<keyword evidence="4" id="KW-0326">Glycosidase</keyword>
<keyword evidence="3" id="KW-0460">Magnesium</keyword>
<sequence length="323" mass="36413">MIIIIYEFETAIYINFKDITISMKIKAGICGFVVGDALGVPAEFSSRETLQKNPVKTITGYGTYNMPPGTYSDDTSMTLATMSSICNKKTIDYEDIQSEFLEWLLNGKYTQYGETFDYGNTTYESLLRFKNGFEALKCGGVSERDNGNGSLMRILPLAFIHDIDYETIENISGLTHGHLRSKIACVFYVELAKSMISDNLTIKEHVKIACDKIRKHYKDSEELKHFERIFNDDLKENIKSSGYVIDTLESVIYCLETTDNYKYSVLKAVNLGGDTDTIAAVCGGLSGIYYGFDSIPIDWLNQIPKIEEILSLCESYEGVINEY</sequence>
<dbReference type="GO" id="GO:0046872">
    <property type="term" value="F:metal ion binding"/>
    <property type="evidence" value="ECO:0007669"/>
    <property type="project" value="UniProtKB-KW"/>
</dbReference>
<dbReference type="EC" id="3.2.-.-" evidence="4"/>
<feature type="binding site" evidence="3">
    <location>
        <position position="74"/>
    </location>
    <ligand>
        <name>Mg(2+)</name>
        <dbReference type="ChEBI" id="CHEBI:18420"/>
        <label>1</label>
    </ligand>
</feature>
<keyword evidence="5" id="KW-1185">Reference proteome</keyword>
<dbReference type="PANTHER" id="PTHR16222:SF24">
    <property type="entry name" value="ADP-RIBOSYLHYDROLASE ARH3"/>
    <property type="match status" value="1"/>
</dbReference>
<comment type="similarity">
    <text evidence="1">Belongs to the ADP-ribosylglycohydrolase family.</text>
</comment>
<dbReference type="GO" id="GO:0016798">
    <property type="term" value="F:hydrolase activity, acting on glycosyl bonds"/>
    <property type="evidence" value="ECO:0007669"/>
    <property type="project" value="UniProtKB-KW"/>
</dbReference>
<dbReference type="HOGENOM" id="CLU_024566_8_1_2"/>
<name>A5UNJ9_METS3</name>
<evidence type="ECO:0000313" key="4">
    <source>
        <dbReference type="EMBL" id="ABQ87777.1"/>
    </source>
</evidence>
<protein>
    <submittedName>
        <fullName evidence="4">ADP-ribosylglycohydrolase</fullName>
        <ecNumber evidence="4">3.2.-.-</ecNumber>
    </submittedName>
</protein>
<evidence type="ECO:0000256" key="3">
    <source>
        <dbReference type="PIRSR" id="PIRSR605502-1"/>
    </source>
</evidence>
<dbReference type="Proteomes" id="UP000001992">
    <property type="component" value="Chromosome"/>
</dbReference>
<dbReference type="InterPro" id="IPR036705">
    <property type="entry name" value="Ribosyl_crysJ1_sf"/>
</dbReference>
<feature type="binding site" evidence="3">
    <location>
        <position position="274"/>
    </location>
    <ligand>
        <name>Mg(2+)</name>
        <dbReference type="ChEBI" id="CHEBI:18420"/>
        <label>1</label>
    </ligand>
</feature>
<accession>A5UNJ9</accession>
<feature type="binding site" evidence="3">
    <location>
        <position position="276"/>
    </location>
    <ligand>
        <name>Mg(2+)</name>
        <dbReference type="ChEBI" id="CHEBI:18420"/>
        <label>1</label>
    </ligand>
</feature>
<dbReference type="InterPro" id="IPR005502">
    <property type="entry name" value="Ribosyl_crysJ1"/>
</dbReference>
<dbReference type="RefSeq" id="WP_011954601.1">
    <property type="nucleotide sequence ID" value="NC_009515.1"/>
</dbReference>
<dbReference type="SUPFAM" id="SSF101478">
    <property type="entry name" value="ADP-ribosylglycohydrolase"/>
    <property type="match status" value="1"/>
</dbReference>
<dbReference type="AlphaFoldDB" id="A5UNJ9"/>
<dbReference type="PATRIC" id="fig|420247.28.peg.1562"/>
<dbReference type="EMBL" id="CP000678">
    <property type="protein sequence ID" value="ABQ87777.1"/>
    <property type="molecule type" value="Genomic_DNA"/>
</dbReference>